<proteinExistence type="predicted"/>
<dbReference type="InterPro" id="IPR004158">
    <property type="entry name" value="DUF247_pln"/>
</dbReference>
<sequence length="397" mass="43402">MDDASSNVATRTISIHGGRPTTQEIVLDIEERTARANERLKAEFSMADTKIHRFPRGMQRIGGDDERYIVPSVVAIGPYHHGLPHLQKMDEVKLAATYQLCTGSGWSTMEVYEKVLSVAGDARGCYDADDPSLAGLSDARLGAMMFLDGYFLLQYMAGGGTEPVPKSRITLSTGEFMPNDVDVPRFVARVQQEFHPGGGKAKVLGDSGVSIGNGYTPSHLLGLLWFTLVGSMPAHVMNYTGFVLSTKSSSAMELAQIGVRLTPSKEPWFGDISVRRRHLYGFGEMSLSPVFLNDVTACCWLVNMAALEASVVGGSRSRESDGYVTLGFFKSLAQDLRFGNRYLAILEAIHSYQSTMSVCKATYKFVYNNYRAIAAVLSVAGVLVGIFRALYSLKQHC</sequence>
<gene>
    <name evidence="2" type="ORF">URODEC1_LOCUS69199</name>
</gene>
<dbReference type="Pfam" id="PF03140">
    <property type="entry name" value="DUF247"/>
    <property type="match status" value="2"/>
</dbReference>
<keyword evidence="1" id="KW-1133">Transmembrane helix</keyword>
<dbReference type="EMBL" id="OZ075137">
    <property type="protein sequence ID" value="CAL5008813.1"/>
    <property type="molecule type" value="Genomic_DNA"/>
</dbReference>
<feature type="transmembrane region" description="Helical" evidence="1">
    <location>
        <begin position="370"/>
        <end position="391"/>
    </location>
</feature>
<protein>
    <submittedName>
        <fullName evidence="2">Uncharacterized protein</fullName>
    </submittedName>
</protein>
<keyword evidence="1" id="KW-0812">Transmembrane</keyword>
<evidence type="ECO:0000313" key="2">
    <source>
        <dbReference type="EMBL" id="CAL5008813.1"/>
    </source>
</evidence>
<dbReference type="PANTHER" id="PTHR31549">
    <property type="entry name" value="PROTEIN, PUTATIVE (DUF247)-RELATED-RELATED"/>
    <property type="match status" value="1"/>
</dbReference>
<keyword evidence="1" id="KW-0472">Membrane</keyword>
<dbReference type="Proteomes" id="UP001497457">
    <property type="component" value="Chromosome 27b"/>
</dbReference>
<accession>A0ABC9BVA7</accession>
<keyword evidence="3" id="KW-1185">Reference proteome</keyword>
<reference evidence="2" key="1">
    <citation type="submission" date="2024-10" db="EMBL/GenBank/DDBJ databases">
        <authorList>
            <person name="Ryan C."/>
        </authorList>
    </citation>
    <scope>NUCLEOTIDE SEQUENCE [LARGE SCALE GENOMIC DNA]</scope>
</reference>
<organism evidence="2 3">
    <name type="scientific">Urochloa decumbens</name>
    <dbReference type="NCBI Taxonomy" id="240449"/>
    <lineage>
        <taxon>Eukaryota</taxon>
        <taxon>Viridiplantae</taxon>
        <taxon>Streptophyta</taxon>
        <taxon>Embryophyta</taxon>
        <taxon>Tracheophyta</taxon>
        <taxon>Spermatophyta</taxon>
        <taxon>Magnoliopsida</taxon>
        <taxon>Liliopsida</taxon>
        <taxon>Poales</taxon>
        <taxon>Poaceae</taxon>
        <taxon>PACMAD clade</taxon>
        <taxon>Panicoideae</taxon>
        <taxon>Panicodae</taxon>
        <taxon>Paniceae</taxon>
        <taxon>Melinidinae</taxon>
        <taxon>Urochloa</taxon>
    </lineage>
</organism>
<name>A0ABC9BVA7_9POAL</name>
<dbReference type="PANTHER" id="PTHR31549:SF244">
    <property type="entry name" value="OS08G0121500 PROTEIN"/>
    <property type="match status" value="1"/>
</dbReference>
<evidence type="ECO:0000256" key="1">
    <source>
        <dbReference type="SAM" id="Phobius"/>
    </source>
</evidence>
<dbReference type="AlphaFoldDB" id="A0ABC9BVA7"/>
<evidence type="ECO:0000313" key="3">
    <source>
        <dbReference type="Proteomes" id="UP001497457"/>
    </source>
</evidence>